<accession>A0ABW8UPK1</accession>
<evidence type="ECO:0008006" key="3">
    <source>
        <dbReference type="Google" id="ProtNLM"/>
    </source>
</evidence>
<sequence length="275" mass="32316">MMVEKYDPLLFIEHYKKTNETLLWKKYYRSLEEFLGREPNDELTIWVQQFGLLTNLVDDLMDKDKKGYYYLVNNTKELSICLWSVLEKIKICVSQSNFRKFTDCIALSLLAQSDEDNYKLTPSSSENDYCYLVQRSVKLMQSFIYILDAEPSRILLQGIEYLAINFQIMNDLDNFKLTVPSDVLNKKGTLPLLRLATYAKEQKNNELMYLLTDSSYEERRESIVIIKKALNESGVLMYCRLLALSYSNRAEQLLLSISSDKKKIETLLMRNEMRD</sequence>
<evidence type="ECO:0000313" key="1">
    <source>
        <dbReference type="EMBL" id="MFL2103701.1"/>
    </source>
</evidence>
<gene>
    <name evidence="1" type="ORF">ACEN37_10565</name>
</gene>
<organism evidence="1 2">
    <name type="scientific">Marinilactibacillus psychrotolerans</name>
    <dbReference type="NCBI Taxonomy" id="191770"/>
    <lineage>
        <taxon>Bacteria</taxon>
        <taxon>Bacillati</taxon>
        <taxon>Bacillota</taxon>
        <taxon>Bacilli</taxon>
        <taxon>Lactobacillales</taxon>
        <taxon>Carnobacteriaceae</taxon>
        <taxon>Marinilactibacillus</taxon>
    </lineage>
</organism>
<keyword evidence="2" id="KW-1185">Reference proteome</keyword>
<evidence type="ECO:0000313" key="2">
    <source>
        <dbReference type="Proteomes" id="UP001625374"/>
    </source>
</evidence>
<dbReference type="Gene3D" id="1.10.600.10">
    <property type="entry name" value="Farnesyl Diphosphate Synthase"/>
    <property type="match status" value="1"/>
</dbReference>
<dbReference type="EMBL" id="JBGQQK010000037">
    <property type="protein sequence ID" value="MFL2103701.1"/>
    <property type="molecule type" value="Genomic_DNA"/>
</dbReference>
<name>A0ABW8UPK1_9LACT</name>
<dbReference type="InterPro" id="IPR008949">
    <property type="entry name" value="Isoprenoid_synthase_dom_sf"/>
</dbReference>
<dbReference type="SUPFAM" id="SSF48576">
    <property type="entry name" value="Terpenoid synthases"/>
    <property type="match status" value="1"/>
</dbReference>
<dbReference type="RefSeq" id="WP_143746368.1">
    <property type="nucleotide sequence ID" value="NZ_JABUYJ010000044.1"/>
</dbReference>
<dbReference type="Proteomes" id="UP001625374">
    <property type="component" value="Unassembled WGS sequence"/>
</dbReference>
<comment type="caution">
    <text evidence="1">The sequence shown here is derived from an EMBL/GenBank/DDBJ whole genome shotgun (WGS) entry which is preliminary data.</text>
</comment>
<reference evidence="1 2" key="1">
    <citation type="submission" date="2024-08" db="EMBL/GenBank/DDBJ databases">
        <authorList>
            <person name="Arias E."/>
        </authorList>
    </citation>
    <scope>NUCLEOTIDE SEQUENCE [LARGE SCALE GENOMIC DNA]</scope>
    <source>
        <strain evidence="1 2">FAM 24106</strain>
    </source>
</reference>
<protein>
    <recommendedName>
        <fullName evidence="3">HEAT repeat domain-containing protein</fullName>
    </recommendedName>
</protein>
<proteinExistence type="predicted"/>